<name>A0A0C2MLN5_THEKT</name>
<evidence type="ECO:0000313" key="2">
    <source>
        <dbReference type="Proteomes" id="UP000031668"/>
    </source>
</evidence>
<dbReference type="AlphaFoldDB" id="A0A0C2MLN5"/>
<gene>
    <name evidence="1" type="ORF">RF11_15752</name>
</gene>
<protein>
    <submittedName>
        <fullName evidence="1">Uncharacterized protein</fullName>
    </submittedName>
</protein>
<dbReference type="EMBL" id="JWZT01003925">
    <property type="protein sequence ID" value="KII65260.1"/>
    <property type="molecule type" value="Genomic_DNA"/>
</dbReference>
<organism evidence="1 2">
    <name type="scientific">Thelohanellus kitauei</name>
    <name type="common">Myxosporean</name>
    <dbReference type="NCBI Taxonomy" id="669202"/>
    <lineage>
        <taxon>Eukaryota</taxon>
        <taxon>Metazoa</taxon>
        <taxon>Cnidaria</taxon>
        <taxon>Myxozoa</taxon>
        <taxon>Myxosporea</taxon>
        <taxon>Bivalvulida</taxon>
        <taxon>Platysporina</taxon>
        <taxon>Myxobolidae</taxon>
        <taxon>Thelohanellus</taxon>
    </lineage>
</organism>
<reference evidence="1 2" key="1">
    <citation type="journal article" date="2014" name="Genome Biol. Evol.">
        <title>The genome of the myxosporean Thelohanellus kitauei shows adaptations to nutrient acquisition within its fish host.</title>
        <authorList>
            <person name="Yang Y."/>
            <person name="Xiong J."/>
            <person name="Zhou Z."/>
            <person name="Huo F."/>
            <person name="Miao W."/>
            <person name="Ran C."/>
            <person name="Liu Y."/>
            <person name="Zhang J."/>
            <person name="Feng J."/>
            <person name="Wang M."/>
            <person name="Wang M."/>
            <person name="Wang L."/>
            <person name="Yao B."/>
        </authorList>
    </citation>
    <scope>NUCLEOTIDE SEQUENCE [LARGE SCALE GENOMIC DNA]</scope>
    <source>
        <strain evidence="1">Wuqing</strain>
    </source>
</reference>
<comment type="caution">
    <text evidence="1">The sequence shown here is derived from an EMBL/GenBank/DDBJ whole genome shotgun (WGS) entry which is preliminary data.</text>
</comment>
<sequence length="121" mass="13708">MKRQPFSTFKASKGEQAANYRYAIAHGPIVSRWKAPRLLVNNRPIELTLSWPTESEIINQLNLLIKSSYFKTTKDGKVATGIWWMTRPLGHFLASVWNHVPGSCLPRSGEPNRHAPSFPHA</sequence>
<dbReference type="Proteomes" id="UP000031668">
    <property type="component" value="Unassembled WGS sequence"/>
</dbReference>
<accession>A0A0C2MLN5</accession>
<evidence type="ECO:0000313" key="1">
    <source>
        <dbReference type="EMBL" id="KII65260.1"/>
    </source>
</evidence>
<proteinExistence type="predicted"/>
<keyword evidence="2" id="KW-1185">Reference proteome</keyword>